<sequence length="102" mass="10620">MAWGTQISAEQQCCVLRQASWVVGAVTCSTNLASFAAGALFAVKHEEETAGVHAAYHGAQNPSAERAVLMVVGGKHEAVQAVAEVDELVQLALNSNGWAVEA</sequence>
<name>A0A9W6U442_9STRA</name>
<dbReference type="Proteomes" id="UP001165121">
    <property type="component" value="Unassembled WGS sequence"/>
</dbReference>
<evidence type="ECO:0000313" key="2">
    <source>
        <dbReference type="Proteomes" id="UP001165121"/>
    </source>
</evidence>
<organism evidence="1 2">
    <name type="scientific">Phytophthora fragariaefolia</name>
    <dbReference type="NCBI Taxonomy" id="1490495"/>
    <lineage>
        <taxon>Eukaryota</taxon>
        <taxon>Sar</taxon>
        <taxon>Stramenopiles</taxon>
        <taxon>Oomycota</taxon>
        <taxon>Peronosporomycetes</taxon>
        <taxon>Peronosporales</taxon>
        <taxon>Peronosporaceae</taxon>
        <taxon>Phytophthora</taxon>
    </lineage>
</organism>
<evidence type="ECO:0000313" key="1">
    <source>
        <dbReference type="EMBL" id="GMF24774.1"/>
    </source>
</evidence>
<keyword evidence="2" id="KW-1185">Reference proteome</keyword>
<accession>A0A9W6U442</accession>
<dbReference type="AlphaFoldDB" id="A0A9W6U442"/>
<dbReference type="EMBL" id="BSXT01000337">
    <property type="protein sequence ID" value="GMF24774.1"/>
    <property type="molecule type" value="Genomic_DNA"/>
</dbReference>
<gene>
    <name evidence="1" type="ORF">Pfra01_000425500</name>
</gene>
<protein>
    <submittedName>
        <fullName evidence="1">Unnamed protein product</fullName>
    </submittedName>
</protein>
<proteinExistence type="predicted"/>
<comment type="caution">
    <text evidence="1">The sequence shown here is derived from an EMBL/GenBank/DDBJ whole genome shotgun (WGS) entry which is preliminary data.</text>
</comment>
<reference evidence="1" key="1">
    <citation type="submission" date="2023-04" db="EMBL/GenBank/DDBJ databases">
        <title>Phytophthora fragariaefolia NBRC 109709.</title>
        <authorList>
            <person name="Ichikawa N."/>
            <person name="Sato H."/>
            <person name="Tonouchi N."/>
        </authorList>
    </citation>
    <scope>NUCLEOTIDE SEQUENCE</scope>
    <source>
        <strain evidence="1">NBRC 109709</strain>
    </source>
</reference>